<dbReference type="InterPro" id="IPR022043">
    <property type="entry name" value="CAF1A_DD"/>
</dbReference>
<dbReference type="InterPro" id="IPR048800">
    <property type="entry name" value="Cac1-like_C"/>
</dbReference>
<evidence type="ECO:0000256" key="3">
    <source>
        <dbReference type="ARBA" id="ARBA00023204"/>
    </source>
</evidence>
<sequence>MSPNVQEMEGARRKRTHEEYSSEDIVMNDVSSLKPCEFNGAINPPNHISIQSPPRQRSPESLTDAGSITPPRPSPSPSPTPTKNRATSPSPLPNSMAPGTSPTPKNGTANQPPAKRKRLTAAEKAAKAEEEAKKKKEREDLRQQKLAEKAKQDMEKQIAKAARQAEKAKKDAEEQEAKAAKQQEREEKRKKKEEEERKAREEKEKKERSQLRLQSFFKAPATPKKPAAATLGAVDAKAGTDGGTTASTTTTPRKKPQSEYERMFQPFFVKEHVRMAPTSLPIADQETLEAKSKILDEYVNGHRGIDVTVKPFNPIDTFHLIQPPNRTGKMHPPVRALIEELHDNSNAGALAKLRSIPMKLLCFRQDVRPPYYGTITCLPHQFGPARLRRAARRPTQRVLDLEYDYDSEAEWQDDEPGDDLDDLDEEEEDLEDEDDMDGFLDDSEDAGVARRIFANTMEPESTGLCFENAQGVGPVASMRAHRMEIILGNLDQNCGIDPFSTQYWDPEPKPKSTASKGTMPPPAAPTNAFEALGTKSAATAATTSSNTNDNASGDADTKTGKTQAQITKPELLPAFKKAVIANQKLSKMAIVEVLSVQIDGLTKAEAKVMLEYVAERRGAGRAKVWELKDGR</sequence>
<gene>
    <name evidence="8" type="ORF">SAPIO_CDS4079</name>
</gene>
<dbReference type="Proteomes" id="UP000028545">
    <property type="component" value="Unassembled WGS sequence"/>
</dbReference>
<feature type="compositionally biased region" description="Polar residues" evidence="5">
    <location>
        <begin position="46"/>
        <end position="66"/>
    </location>
</feature>
<dbReference type="GO" id="GO:0033186">
    <property type="term" value="C:CAF-1 complex"/>
    <property type="evidence" value="ECO:0007669"/>
    <property type="project" value="TreeGrafter"/>
</dbReference>
<dbReference type="GO" id="GO:0006334">
    <property type="term" value="P:nucleosome assembly"/>
    <property type="evidence" value="ECO:0007669"/>
    <property type="project" value="TreeGrafter"/>
</dbReference>
<evidence type="ECO:0000313" key="9">
    <source>
        <dbReference type="Proteomes" id="UP000028545"/>
    </source>
</evidence>
<feature type="region of interest" description="Disordered" evidence="5">
    <location>
        <begin position="501"/>
        <end position="564"/>
    </location>
</feature>
<keyword evidence="3" id="KW-0234">DNA repair</keyword>
<keyword evidence="9" id="KW-1185">Reference proteome</keyword>
<keyword evidence="4" id="KW-0539">Nucleus</keyword>
<dbReference type="GO" id="GO:0006281">
    <property type="term" value="P:DNA repair"/>
    <property type="evidence" value="ECO:0007669"/>
    <property type="project" value="UniProtKB-KW"/>
</dbReference>
<comment type="caution">
    <text evidence="8">The sequence shown here is derived from an EMBL/GenBank/DDBJ whole genome shotgun (WGS) entry which is preliminary data.</text>
</comment>
<evidence type="ECO:0000256" key="1">
    <source>
        <dbReference type="ARBA" id="ARBA00004123"/>
    </source>
</evidence>
<dbReference type="EMBL" id="JOWA01000090">
    <property type="protein sequence ID" value="KEZ43902.1"/>
    <property type="molecule type" value="Genomic_DNA"/>
</dbReference>
<feature type="compositionally biased region" description="Polar residues" evidence="5">
    <location>
        <begin position="97"/>
        <end position="111"/>
    </location>
</feature>
<feature type="compositionally biased region" description="Basic and acidic residues" evidence="5">
    <location>
        <begin position="120"/>
        <end position="210"/>
    </location>
</feature>
<feature type="region of interest" description="Disordered" evidence="5">
    <location>
        <begin position="403"/>
        <end position="441"/>
    </location>
</feature>
<evidence type="ECO:0000259" key="7">
    <source>
        <dbReference type="Pfam" id="PF21796"/>
    </source>
</evidence>
<dbReference type="PANTHER" id="PTHR15272">
    <property type="entry name" value="CHROMATIN ASSEMBLY FACTOR 1 SUBUNIT A CAF-1 SUBUNIT A"/>
    <property type="match status" value="1"/>
</dbReference>
<dbReference type="Pfam" id="PF21796">
    <property type="entry name" value="Cac1_C"/>
    <property type="match status" value="1"/>
</dbReference>
<keyword evidence="2" id="KW-0227">DNA damage</keyword>
<dbReference type="RefSeq" id="XP_016643701.1">
    <property type="nucleotide sequence ID" value="XM_016786725.1"/>
</dbReference>
<dbReference type="HOGENOM" id="CLU_013392_3_0_1"/>
<feature type="domain" description="Chromatin assembly factor 1 subunit A dimerization" evidence="6">
    <location>
        <begin position="359"/>
        <end position="435"/>
    </location>
</feature>
<feature type="compositionally biased region" description="Low complexity" evidence="5">
    <location>
        <begin position="218"/>
        <end position="251"/>
    </location>
</feature>
<dbReference type="VEuPathDB" id="FungiDB:SAPIO_CDS4079"/>
<dbReference type="AlphaFoldDB" id="A0A084G990"/>
<dbReference type="PANTHER" id="PTHR15272:SF0">
    <property type="entry name" value="CHROMATIN ASSEMBLY FACTOR 1 SUBUNIT A"/>
    <property type="match status" value="1"/>
</dbReference>
<evidence type="ECO:0000256" key="2">
    <source>
        <dbReference type="ARBA" id="ARBA00022763"/>
    </source>
</evidence>
<dbReference type="OrthoDB" id="79480at2759"/>
<protein>
    <submittedName>
        <fullName evidence="8">Putative chromatin assembly complex, subunit p90</fullName>
    </submittedName>
</protein>
<organism evidence="8 9">
    <name type="scientific">Pseudallescheria apiosperma</name>
    <name type="common">Scedosporium apiospermum</name>
    <dbReference type="NCBI Taxonomy" id="563466"/>
    <lineage>
        <taxon>Eukaryota</taxon>
        <taxon>Fungi</taxon>
        <taxon>Dikarya</taxon>
        <taxon>Ascomycota</taxon>
        <taxon>Pezizomycotina</taxon>
        <taxon>Sordariomycetes</taxon>
        <taxon>Hypocreomycetidae</taxon>
        <taxon>Microascales</taxon>
        <taxon>Microascaceae</taxon>
        <taxon>Scedosporium</taxon>
    </lineage>
</organism>
<dbReference type="KEGG" id="sapo:SAPIO_CDS4079"/>
<reference evidence="8 9" key="1">
    <citation type="journal article" date="2014" name="Genome Announc.">
        <title>Draft genome sequence of the pathogenic fungus Scedosporium apiospermum.</title>
        <authorList>
            <person name="Vandeputte P."/>
            <person name="Ghamrawi S."/>
            <person name="Rechenmann M."/>
            <person name="Iltis A."/>
            <person name="Giraud S."/>
            <person name="Fleury M."/>
            <person name="Thornton C."/>
            <person name="Delhaes L."/>
            <person name="Meyer W."/>
            <person name="Papon N."/>
            <person name="Bouchara J.P."/>
        </authorList>
    </citation>
    <scope>NUCLEOTIDE SEQUENCE [LARGE SCALE GENOMIC DNA]</scope>
    <source>
        <strain evidence="8 9">IHEM 14462</strain>
    </source>
</reference>
<feature type="compositionally biased region" description="Low complexity" evidence="5">
    <location>
        <begin position="534"/>
        <end position="554"/>
    </location>
</feature>
<comment type="subcellular location">
    <subcellularLocation>
        <location evidence="1">Nucleus</location>
    </subcellularLocation>
</comment>
<evidence type="ECO:0000256" key="5">
    <source>
        <dbReference type="SAM" id="MobiDB-lite"/>
    </source>
</evidence>
<proteinExistence type="predicted"/>
<dbReference type="Pfam" id="PF12253">
    <property type="entry name" value="CAF1A_dimeriz"/>
    <property type="match status" value="1"/>
</dbReference>
<evidence type="ECO:0000313" key="8">
    <source>
        <dbReference type="EMBL" id="KEZ43902.1"/>
    </source>
</evidence>
<dbReference type="GO" id="GO:0005634">
    <property type="term" value="C:nucleus"/>
    <property type="evidence" value="ECO:0007669"/>
    <property type="project" value="UniProtKB-SubCell"/>
</dbReference>
<accession>A0A084G990</accession>
<feature type="region of interest" description="Disordered" evidence="5">
    <location>
        <begin position="1"/>
        <end position="258"/>
    </location>
</feature>
<feature type="compositionally biased region" description="Pro residues" evidence="5">
    <location>
        <begin position="70"/>
        <end position="80"/>
    </location>
</feature>
<evidence type="ECO:0000256" key="4">
    <source>
        <dbReference type="ARBA" id="ARBA00023242"/>
    </source>
</evidence>
<dbReference type="OMA" id="YENVRPP"/>
<feature type="domain" description="Chromatin assembly factor 1 subunit Cac1-like C-terminal" evidence="7">
    <location>
        <begin position="572"/>
        <end position="627"/>
    </location>
</feature>
<evidence type="ECO:0000259" key="6">
    <source>
        <dbReference type="Pfam" id="PF12253"/>
    </source>
</evidence>
<name>A0A084G990_PSEDA</name>
<dbReference type="GeneID" id="27723151"/>